<dbReference type="AlphaFoldDB" id="A0A517NIX9"/>
<protein>
    <submittedName>
        <fullName evidence="2">Uncharacterized protein</fullName>
    </submittedName>
</protein>
<dbReference type="Proteomes" id="UP000318538">
    <property type="component" value="Chromosome"/>
</dbReference>
<keyword evidence="1" id="KW-0472">Membrane</keyword>
<accession>A0A517NIX9</accession>
<keyword evidence="1" id="KW-0812">Transmembrane</keyword>
<name>A0A517NIX9_9BACT</name>
<sequence>MNYPLLPADAAAYAWQLSCCLVTLLFAMFSWMIGPR</sequence>
<keyword evidence="3" id="KW-1185">Reference proteome</keyword>
<feature type="transmembrane region" description="Helical" evidence="1">
    <location>
        <begin position="12"/>
        <end position="33"/>
    </location>
</feature>
<organism evidence="2 3">
    <name type="scientific">Rubripirellula lacrimiformis</name>
    <dbReference type="NCBI Taxonomy" id="1930273"/>
    <lineage>
        <taxon>Bacteria</taxon>
        <taxon>Pseudomonadati</taxon>
        <taxon>Planctomycetota</taxon>
        <taxon>Planctomycetia</taxon>
        <taxon>Pirellulales</taxon>
        <taxon>Pirellulaceae</taxon>
        <taxon>Rubripirellula</taxon>
    </lineage>
</organism>
<keyword evidence="1" id="KW-1133">Transmembrane helix</keyword>
<proteinExistence type="predicted"/>
<reference evidence="2 3" key="1">
    <citation type="submission" date="2019-02" db="EMBL/GenBank/DDBJ databases">
        <title>Deep-cultivation of Planctomycetes and their phenomic and genomic characterization uncovers novel biology.</title>
        <authorList>
            <person name="Wiegand S."/>
            <person name="Jogler M."/>
            <person name="Boedeker C."/>
            <person name="Pinto D."/>
            <person name="Vollmers J."/>
            <person name="Rivas-Marin E."/>
            <person name="Kohn T."/>
            <person name="Peeters S.H."/>
            <person name="Heuer A."/>
            <person name="Rast P."/>
            <person name="Oberbeckmann S."/>
            <person name="Bunk B."/>
            <person name="Jeske O."/>
            <person name="Meyerdierks A."/>
            <person name="Storesund J.E."/>
            <person name="Kallscheuer N."/>
            <person name="Luecker S."/>
            <person name="Lage O.M."/>
            <person name="Pohl T."/>
            <person name="Merkel B.J."/>
            <person name="Hornburger P."/>
            <person name="Mueller R.-W."/>
            <person name="Bruemmer F."/>
            <person name="Labrenz M."/>
            <person name="Spormann A.M."/>
            <person name="Op den Camp H."/>
            <person name="Overmann J."/>
            <person name="Amann R."/>
            <person name="Jetten M.S.M."/>
            <person name="Mascher T."/>
            <person name="Medema M.H."/>
            <person name="Devos D.P."/>
            <person name="Kaster A.-K."/>
            <person name="Ovreas L."/>
            <person name="Rohde M."/>
            <person name="Galperin M.Y."/>
            <person name="Jogler C."/>
        </authorList>
    </citation>
    <scope>NUCLEOTIDE SEQUENCE [LARGE SCALE GENOMIC DNA]</scope>
    <source>
        <strain evidence="2 3">K22_7</strain>
    </source>
</reference>
<dbReference type="EMBL" id="CP036525">
    <property type="protein sequence ID" value="QDT07003.1"/>
    <property type="molecule type" value="Genomic_DNA"/>
</dbReference>
<evidence type="ECO:0000313" key="2">
    <source>
        <dbReference type="EMBL" id="QDT07003.1"/>
    </source>
</evidence>
<evidence type="ECO:0000313" key="3">
    <source>
        <dbReference type="Proteomes" id="UP000318538"/>
    </source>
</evidence>
<dbReference type="KEGG" id="rlc:K227x_54270"/>
<gene>
    <name evidence="2" type="ORF">K227x_54270</name>
</gene>
<evidence type="ECO:0000256" key="1">
    <source>
        <dbReference type="SAM" id="Phobius"/>
    </source>
</evidence>